<reference evidence="1 2" key="1">
    <citation type="submission" date="2012-06" db="EMBL/GenBank/DDBJ databases">
        <title>The complete chromosome of genome of Turneriella parva DSM 21527.</title>
        <authorList>
            <consortium name="US DOE Joint Genome Institute (JGI-PGF)"/>
            <person name="Lucas S."/>
            <person name="Han J."/>
            <person name="Lapidus A."/>
            <person name="Bruce D."/>
            <person name="Goodwin L."/>
            <person name="Pitluck S."/>
            <person name="Peters L."/>
            <person name="Kyrpides N."/>
            <person name="Mavromatis K."/>
            <person name="Ivanova N."/>
            <person name="Mikhailova N."/>
            <person name="Chertkov O."/>
            <person name="Detter J.C."/>
            <person name="Tapia R."/>
            <person name="Han C."/>
            <person name="Land M."/>
            <person name="Hauser L."/>
            <person name="Markowitz V."/>
            <person name="Cheng J.-F."/>
            <person name="Hugenholtz P."/>
            <person name="Woyke T."/>
            <person name="Wu D."/>
            <person name="Gronow S."/>
            <person name="Wellnitz S."/>
            <person name="Brambilla E."/>
            <person name="Klenk H.-P."/>
            <person name="Eisen J.A."/>
        </authorList>
    </citation>
    <scope>NUCLEOTIDE SEQUENCE [LARGE SCALE GENOMIC DNA]</scope>
    <source>
        <strain evidence="2">ATCC BAA-1111 / DSM 21527 / NCTC 11395 / H</strain>
    </source>
</reference>
<protein>
    <submittedName>
        <fullName evidence="1">Uncharacterized protein</fullName>
    </submittedName>
</protein>
<dbReference type="KEGG" id="tpx:Turpa_3466"/>
<dbReference type="RefSeq" id="WP_014804592.1">
    <property type="nucleotide sequence ID" value="NC_018020.1"/>
</dbReference>
<evidence type="ECO:0000313" key="2">
    <source>
        <dbReference type="Proteomes" id="UP000006048"/>
    </source>
</evidence>
<dbReference type="HOGENOM" id="CLU_1348450_0_0_12"/>
<accession>I4B9Z6</accession>
<sequence length="203" mass="22737">MINMKIRIQSYALGLLMITIFASAILAGGIVNTKQLADSLAQVVEYKKSMEEMEADGRTVKAKEVKNKMWDLRFDLFKIGKTYTTTSECPVYSWYSGGYHGISLTCWPSTIESELDSMSIRNQFHILTKSDYIGRIGWDKKTKLKSITADKVAATLQEKGRFEVKFQIIDVNMSGDFLVKVLSAKPAAQQSSEVSAPQTETPE</sequence>
<evidence type="ECO:0000313" key="1">
    <source>
        <dbReference type="EMBL" id="AFM14103.1"/>
    </source>
</evidence>
<proteinExistence type="predicted"/>
<keyword evidence="2" id="KW-1185">Reference proteome</keyword>
<gene>
    <name evidence="1" type="ordered locus">Turpa_3466</name>
</gene>
<dbReference type="AlphaFoldDB" id="I4B9Z6"/>
<dbReference type="EMBL" id="CP002959">
    <property type="protein sequence ID" value="AFM14103.1"/>
    <property type="molecule type" value="Genomic_DNA"/>
</dbReference>
<dbReference type="Proteomes" id="UP000006048">
    <property type="component" value="Chromosome"/>
</dbReference>
<organism evidence="1 2">
    <name type="scientific">Turneriella parva (strain ATCC BAA-1111 / DSM 21527 / NCTC 11395 / H)</name>
    <name type="common">Leptospira parva</name>
    <dbReference type="NCBI Taxonomy" id="869212"/>
    <lineage>
        <taxon>Bacteria</taxon>
        <taxon>Pseudomonadati</taxon>
        <taxon>Spirochaetota</taxon>
        <taxon>Spirochaetia</taxon>
        <taxon>Leptospirales</taxon>
        <taxon>Leptospiraceae</taxon>
        <taxon>Turneriella</taxon>
    </lineage>
</organism>
<name>I4B9Z6_TURPD</name>